<accession>A0A1T0CTD1</accession>
<dbReference type="Pfam" id="PF08722">
    <property type="entry name" value="Tn7_TnsA-like_N"/>
    <property type="match status" value="1"/>
</dbReference>
<reference evidence="2 3" key="1">
    <citation type="submission" date="2017-02" db="EMBL/GenBank/DDBJ databases">
        <title>Draft genome sequence of Moraxella pluranimalium CCUG 54913T type strain.</title>
        <authorList>
            <person name="Salva-Serra F."/>
            <person name="Engstrom-Jakobsson H."/>
            <person name="Thorell K."/>
            <person name="Jaen-Luchoro D."/>
            <person name="Gonzales-Siles L."/>
            <person name="Karlsson R."/>
            <person name="Yazdan S."/>
            <person name="Boulund F."/>
            <person name="Johnning A."/>
            <person name="Engstrand L."/>
            <person name="Kristiansson E."/>
            <person name="Moore E."/>
        </authorList>
    </citation>
    <scope>NUCLEOTIDE SEQUENCE [LARGE SCALE GENOMIC DNA]</scope>
    <source>
        <strain evidence="2 3">CCUG 54913</strain>
    </source>
</reference>
<dbReference type="EMBL" id="MUYU01000006">
    <property type="protein sequence ID" value="OOS25594.1"/>
    <property type="molecule type" value="Genomic_DNA"/>
</dbReference>
<name>A0A1T0CTD1_9GAMM</name>
<dbReference type="RefSeq" id="WP_078253350.1">
    <property type="nucleotide sequence ID" value="NZ_MUYU01000006.1"/>
</dbReference>
<evidence type="ECO:0000259" key="1">
    <source>
        <dbReference type="Pfam" id="PF08722"/>
    </source>
</evidence>
<dbReference type="OrthoDB" id="881413at2"/>
<organism evidence="2 3">
    <name type="scientific">Moraxella pluranimalium</name>
    <dbReference type="NCBI Taxonomy" id="470453"/>
    <lineage>
        <taxon>Bacteria</taxon>
        <taxon>Pseudomonadati</taxon>
        <taxon>Pseudomonadota</taxon>
        <taxon>Gammaproteobacteria</taxon>
        <taxon>Moraxellales</taxon>
        <taxon>Moraxellaceae</taxon>
        <taxon>Moraxella</taxon>
    </lineage>
</organism>
<dbReference type="Proteomes" id="UP000189800">
    <property type="component" value="Unassembled WGS sequence"/>
</dbReference>
<sequence length="227" mass="26440">MKFKQARKFKANHGSVTGYYPFCGELIPYESTLERDFIIRESFFVNTKTISAQPVTIEFQKNGRTHPYTPDFFVAYQTPNAYGRTGMFVEVKPKSEWRKHHKQWLCKWAAMKAFATKLNCSFRIYDEDRIRDFTLANINQLLRFKSMHVEPFMLEKVTRITSQAHAISINDLACSLEGSLHALHTGETGTKFDVYRIIWHALANRILDCDIANYDVMHGETKVWLAK</sequence>
<gene>
    <name evidence="2" type="ORF">B0680_01840</name>
</gene>
<comment type="caution">
    <text evidence="2">The sequence shown here is derived from an EMBL/GenBank/DDBJ whole genome shotgun (WGS) entry which is preliminary data.</text>
</comment>
<keyword evidence="3" id="KW-1185">Reference proteome</keyword>
<dbReference type="STRING" id="470453.B0680_01840"/>
<evidence type="ECO:0000313" key="3">
    <source>
        <dbReference type="Proteomes" id="UP000189800"/>
    </source>
</evidence>
<protein>
    <recommendedName>
        <fullName evidence="1">TnsA endonuclease N-terminal domain-containing protein</fullName>
    </recommendedName>
</protein>
<dbReference type="AlphaFoldDB" id="A0A1T0CTD1"/>
<proteinExistence type="predicted"/>
<dbReference type="InterPro" id="IPR014833">
    <property type="entry name" value="TnsA_N"/>
</dbReference>
<feature type="domain" description="TnsA endonuclease N-terminal" evidence="1">
    <location>
        <begin position="47"/>
        <end position="127"/>
    </location>
</feature>
<evidence type="ECO:0000313" key="2">
    <source>
        <dbReference type="EMBL" id="OOS25594.1"/>
    </source>
</evidence>